<proteinExistence type="predicted"/>
<keyword evidence="2" id="KW-1185">Reference proteome</keyword>
<comment type="caution">
    <text evidence="1">The sequence shown here is derived from an EMBL/GenBank/DDBJ whole genome shotgun (WGS) entry which is preliminary data.</text>
</comment>
<accession>A0ACC3SH80</accession>
<dbReference type="EMBL" id="JAMKPW020000011">
    <property type="protein sequence ID" value="KAK8213463.1"/>
    <property type="molecule type" value="Genomic_DNA"/>
</dbReference>
<evidence type="ECO:0000313" key="1">
    <source>
        <dbReference type="EMBL" id="KAK8213463.1"/>
    </source>
</evidence>
<gene>
    <name evidence="1" type="ORF">M8818_002765</name>
</gene>
<reference evidence="1" key="1">
    <citation type="submission" date="2024-02" db="EMBL/GenBank/DDBJ databases">
        <title>Metagenome Assembled Genome of Zalaria obscura JY119.</title>
        <authorList>
            <person name="Vighnesh L."/>
            <person name="Jagadeeshwari U."/>
            <person name="Venkata Ramana C."/>
            <person name="Sasikala C."/>
        </authorList>
    </citation>
    <scope>NUCLEOTIDE SEQUENCE</scope>
    <source>
        <strain evidence="1">JY119</strain>
    </source>
</reference>
<evidence type="ECO:0000313" key="2">
    <source>
        <dbReference type="Proteomes" id="UP001320706"/>
    </source>
</evidence>
<name>A0ACC3SH80_9PEZI</name>
<protein>
    <submittedName>
        <fullName evidence="1">Uncharacterized protein</fullName>
    </submittedName>
</protein>
<dbReference type="Proteomes" id="UP001320706">
    <property type="component" value="Unassembled WGS sequence"/>
</dbReference>
<sequence length="608" mass="66253">MLFTLLVQLLAWQSIVVSAQPYYEYGAACSANSTSYDFIVVGGGTAGLAVAARMSQQMPYDCILVVEAGPYAPDEDKINVPGMKGSTIGTKYDWNFTTVTQPGANNRSWAQARGKVLGGSSALNLMTWDRASVHDYDAWQELGNPGWNSTTMFEGMLRCENYVRTKGTYGKKGVGIGGPIQALINELIPTQQLTWIPTMNALGVPFNNQSLDGNPLGVMYQPSNIRWSNYTRSYAPSYLNIASPNFHVIENTEVTKVNFKKQAGQLVATGVVLNGTTTVNATKEVILSAGSFKSPALLELSGVGNSTILKAAGITPLLSLPNVGENLQDHVRIQNSYQLKDNYTSFDELKNTTYAAQQLALWHANQKSEYDYTGSGYAFMTWTDVGNHATMVSLAKKSANKTSAIDARKLAYLTNKTFATSVPQLEVIFSDGYTGVKGYPASTDPLYGKQFFTLIAAIQHTFARGTVHINASDPGGKPVIDPRYLSNPYDLAAAVAATQYMRRIASTAPMRYTWDSEYEPGAAVNTTQEWETFARNTSLTIYHPIGTCAMLPREEGGVVSPELKVYGTRNLRVVDASVIPVIISAHMQTAVYGIAERAAEIISEEWGY</sequence>
<organism evidence="1 2">
    <name type="scientific">Zalaria obscura</name>
    <dbReference type="NCBI Taxonomy" id="2024903"/>
    <lineage>
        <taxon>Eukaryota</taxon>
        <taxon>Fungi</taxon>
        <taxon>Dikarya</taxon>
        <taxon>Ascomycota</taxon>
        <taxon>Pezizomycotina</taxon>
        <taxon>Dothideomycetes</taxon>
        <taxon>Dothideomycetidae</taxon>
        <taxon>Dothideales</taxon>
        <taxon>Zalariaceae</taxon>
        <taxon>Zalaria</taxon>
    </lineage>
</organism>